<dbReference type="Pfam" id="PF01370">
    <property type="entry name" value="Epimerase"/>
    <property type="match status" value="1"/>
</dbReference>
<comment type="similarity">
    <text evidence="2">Belongs to the NAD(P)-dependent epimerase/dehydratase family. Dihydroflavonol-4-reductase subfamily.</text>
</comment>
<protein>
    <submittedName>
        <fullName evidence="4">NAD(P)-binding protein</fullName>
    </submittedName>
</protein>
<evidence type="ECO:0000259" key="3">
    <source>
        <dbReference type="Pfam" id="PF01370"/>
    </source>
</evidence>
<dbReference type="AlphaFoldDB" id="A0A9P5Z6B5"/>
<name>A0A9P5Z6B5_9AGAR</name>
<keyword evidence="5" id="KW-1185">Reference proteome</keyword>
<dbReference type="Gene3D" id="3.40.50.720">
    <property type="entry name" value="NAD(P)-binding Rossmann-like Domain"/>
    <property type="match status" value="1"/>
</dbReference>
<organism evidence="4 5">
    <name type="scientific">Pholiota conissans</name>
    <dbReference type="NCBI Taxonomy" id="109636"/>
    <lineage>
        <taxon>Eukaryota</taxon>
        <taxon>Fungi</taxon>
        <taxon>Dikarya</taxon>
        <taxon>Basidiomycota</taxon>
        <taxon>Agaricomycotina</taxon>
        <taxon>Agaricomycetes</taxon>
        <taxon>Agaricomycetidae</taxon>
        <taxon>Agaricales</taxon>
        <taxon>Agaricineae</taxon>
        <taxon>Strophariaceae</taxon>
        <taxon>Pholiota</taxon>
    </lineage>
</organism>
<dbReference type="EMBL" id="MU155168">
    <property type="protein sequence ID" value="KAF9482238.1"/>
    <property type="molecule type" value="Genomic_DNA"/>
</dbReference>
<comment type="caution">
    <text evidence="4">The sequence shown here is derived from an EMBL/GenBank/DDBJ whole genome shotgun (WGS) entry which is preliminary data.</text>
</comment>
<reference evidence="4" key="1">
    <citation type="submission" date="2020-11" db="EMBL/GenBank/DDBJ databases">
        <authorList>
            <consortium name="DOE Joint Genome Institute"/>
            <person name="Ahrendt S."/>
            <person name="Riley R."/>
            <person name="Andreopoulos W."/>
            <person name="Labutti K."/>
            <person name="Pangilinan J."/>
            <person name="Ruiz-Duenas F.J."/>
            <person name="Barrasa J.M."/>
            <person name="Sanchez-Garcia M."/>
            <person name="Camarero S."/>
            <person name="Miyauchi S."/>
            <person name="Serrano A."/>
            <person name="Linde D."/>
            <person name="Babiker R."/>
            <person name="Drula E."/>
            <person name="Ayuso-Fernandez I."/>
            <person name="Pacheco R."/>
            <person name="Padilla G."/>
            <person name="Ferreira P."/>
            <person name="Barriuso J."/>
            <person name="Kellner H."/>
            <person name="Castanera R."/>
            <person name="Alfaro M."/>
            <person name="Ramirez L."/>
            <person name="Pisabarro A.G."/>
            <person name="Kuo A."/>
            <person name="Tritt A."/>
            <person name="Lipzen A."/>
            <person name="He G."/>
            <person name="Yan M."/>
            <person name="Ng V."/>
            <person name="Cullen D."/>
            <person name="Martin F."/>
            <person name="Rosso M.-N."/>
            <person name="Henrissat B."/>
            <person name="Hibbett D."/>
            <person name="Martinez A.T."/>
            <person name="Grigoriev I.V."/>
        </authorList>
    </citation>
    <scope>NUCLEOTIDE SEQUENCE</scope>
    <source>
        <strain evidence="4">CIRM-BRFM 674</strain>
    </source>
</reference>
<dbReference type="Proteomes" id="UP000807469">
    <property type="component" value="Unassembled WGS sequence"/>
</dbReference>
<dbReference type="InterPro" id="IPR001509">
    <property type="entry name" value="Epimerase_deHydtase"/>
</dbReference>
<proteinExistence type="inferred from homology"/>
<dbReference type="PANTHER" id="PTHR10366">
    <property type="entry name" value="NAD DEPENDENT EPIMERASE/DEHYDRATASE"/>
    <property type="match status" value="1"/>
</dbReference>
<dbReference type="PANTHER" id="PTHR10366:SF562">
    <property type="entry name" value="ALDEHYDE REDUCTASE II (AFU_ORTHOLOGUE AFUA_1G11360)"/>
    <property type="match status" value="1"/>
</dbReference>
<evidence type="ECO:0000256" key="2">
    <source>
        <dbReference type="ARBA" id="ARBA00023445"/>
    </source>
</evidence>
<feature type="domain" description="NAD-dependent epimerase/dehydratase" evidence="3">
    <location>
        <begin position="6"/>
        <end position="247"/>
    </location>
</feature>
<keyword evidence="1" id="KW-0560">Oxidoreductase</keyword>
<dbReference type="GO" id="GO:0016616">
    <property type="term" value="F:oxidoreductase activity, acting on the CH-OH group of donors, NAD or NADP as acceptor"/>
    <property type="evidence" value="ECO:0007669"/>
    <property type="project" value="TreeGrafter"/>
</dbReference>
<dbReference type="SUPFAM" id="SSF51735">
    <property type="entry name" value="NAD(P)-binding Rossmann-fold domains"/>
    <property type="match status" value="1"/>
</dbReference>
<sequence length="354" mass="39212">MASKLIFVTGASGFLASHIIYQLLQQGHRVRATARGKNVPALQELYKGHPVEIIEMADIAHTQLDESALSGVDALIHTASPLPGKVDGDELLKTAIDGSLNILRQAEKAGVKKFVVTSSISAVVGDPAAKSPTDLRPEYWNPVTKEDAASGNVWAVYAASKKYAELAVWEWAEQHPHVDVTTLTPPFIYGPFAPLWLPIPAGEFARFSTNMMLYNLLFHNGVHQPRPSHIDVRDVARAHVAAALADNANVKDDGKRKRIIFTSPNPFVFADIKADILRARPELEGRFIQTPPPVLNFERFDIDFGRIEEVLGIKKEDFHTRQETFLDGIDSILEVEKKWLAEGYVLPEKVPEMA</sequence>
<dbReference type="OrthoDB" id="2735536at2759"/>
<evidence type="ECO:0000256" key="1">
    <source>
        <dbReference type="ARBA" id="ARBA00023002"/>
    </source>
</evidence>
<evidence type="ECO:0000313" key="5">
    <source>
        <dbReference type="Proteomes" id="UP000807469"/>
    </source>
</evidence>
<evidence type="ECO:0000313" key="4">
    <source>
        <dbReference type="EMBL" id="KAF9482238.1"/>
    </source>
</evidence>
<dbReference type="InterPro" id="IPR050425">
    <property type="entry name" value="NAD(P)_dehydrat-like"/>
</dbReference>
<gene>
    <name evidence="4" type="ORF">BDN70DRAFT_919288</name>
</gene>
<dbReference type="InterPro" id="IPR036291">
    <property type="entry name" value="NAD(P)-bd_dom_sf"/>
</dbReference>
<accession>A0A9P5Z6B5</accession>